<evidence type="ECO:0000256" key="6">
    <source>
        <dbReference type="ARBA" id="ARBA00022723"/>
    </source>
</evidence>
<comment type="function">
    <text evidence="11">Catalyzes the reversible conversion of 2-phosphoglycerate (2-PG) into phosphoenolpyruvate (PEP). It is essential for the degradation of carbohydrates via glycolysis.</text>
</comment>
<evidence type="ECO:0000256" key="13">
    <source>
        <dbReference type="PIRSR" id="PIRSR001400-2"/>
    </source>
</evidence>
<feature type="binding site" evidence="11">
    <location>
        <position position="394"/>
    </location>
    <ligand>
        <name>(2R)-2-phosphoglycerate</name>
        <dbReference type="ChEBI" id="CHEBI:58289"/>
    </ligand>
</feature>
<feature type="binding site" evidence="13">
    <location>
        <position position="318"/>
    </location>
    <ligand>
        <name>substrate</name>
    </ligand>
</feature>
<keyword evidence="5 11" id="KW-0964">Secreted</keyword>
<feature type="binding site" evidence="13">
    <location>
        <position position="394"/>
    </location>
    <ligand>
        <name>substrate</name>
    </ligand>
</feature>
<keyword evidence="6 11" id="KW-0479">Metal-binding</keyword>
<dbReference type="InterPro" id="IPR020810">
    <property type="entry name" value="Enolase_C"/>
</dbReference>
<evidence type="ECO:0000256" key="3">
    <source>
        <dbReference type="ARBA" id="ARBA00012058"/>
    </source>
</evidence>
<feature type="binding site" evidence="11">
    <location>
        <position position="343"/>
    </location>
    <ligand>
        <name>(2R)-2-phosphoglycerate</name>
        <dbReference type="ChEBI" id="CHEBI:58289"/>
    </ligand>
</feature>
<dbReference type="GO" id="GO:0009986">
    <property type="term" value="C:cell surface"/>
    <property type="evidence" value="ECO:0007669"/>
    <property type="project" value="UniProtKB-SubCell"/>
</dbReference>
<dbReference type="EC" id="4.2.1.11" evidence="3 11"/>
<keyword evidence="11" id="KW-0963">Cytoplasm</keyword>
<evidence type="ECO:0000256" key="7">
    <source>
        <dbReference type="ARBA" id="ARBA00022842"/>
    </source>
</evidence>
<evidence type="ECO:0000313" key="20">
    <source>
        <dbReference type="Proteomes" id="UP000474718"/>
    </source>
</evidence>
<evidence type="ECO:0000259" key="15">
    <source>
        <dbReference type="SMART" id="SM01192"/>
    </source>
</evidence>
<dbReference type="NCBIfam" id="TIGR01060">
    <property type="entry name" value="eno"/>
    <property type="match status" value="1"/>
</dbReference>
<comment type="subcellular location">
    <subcellularLocation>
        <location evidence="11">Cytoplasm</location>
    </subcellularLocation>
    <subcellularLocation>
        <location evidence="11">Secreted</location>
    </subcellularLocation>
    <subcellularLocation>
        <location evidence="11">Cell surface</location>
    </subcellularLocation>
    <text evidence="11">Fractions of enolase are present in both the cytoplasm and on the cell surface.</text>
</comment>
<dbReference type="Pfam" id="PF00113">
    <property type="entry name" value="Enolase_C"/>
    <property type="match status" value="1"/>
</dbReference>
<dbReference type="CDD" id="cd03313">
    <property type="entry name" value="enolase"/>
    <property type="match status" value="1"/>
</dbReference>
<keyword evidence="8 11" id="KW-0324">Glycolysis</keyword>
<evidence type="ECO:0000256" key="12">
    <source>
        <dbReference type="PIRSR" id="PIRSR001400-1"/>
    </source>
</evidence>
<evidence type="ECO:0000256" key="8">
    <source>
        <dbReference type="ARBA" id="ARBA00023152"/>
    </source>
</evidence>
<evidence type="ECO:0000313" key="19">
    <source>
        <dbReference type="Proteomes" id="UP000184089"/>
    </source>
</evidence>
<comment type="similarity">
    <text evidence="2 11">Belongs to the enolase family.</text>
</comment>
<keyword evidence="7 11" id="KW-0460">Magnesium</keyword>
<evidence type="ECO:0000256" key="1">
    <source>
        <dbReference type="ARBA" id="ARBA00005031"/>
    </source>
</evidence>
<dbReference type="RefSeq" id="WP_021657874.1">
    <property type="nucleotide sequence ID" value="NZ_FQVY01000002.1"/>
</dbReference>
<evidence type="ECO:0000256" key="5">
    <source>
        <dbReference type="ARBA" id="ARBA00022525"/>
    </source>
</evidence>
<sequence>MDEKACFPTAICGVSGRQVFDSRANPTVAAQVRLRCGATGEAMVPSGASTGAFEARELRDGGEPFGGKGVTRAVSHVKGALAQALTGLDADDQLAVDRAMLDADGTESKSRLGANAILALSLASAKAAAAARELPLYRWLGGAAACTLPLPMMNILNGGAHAGNNLDVQEFMIVPVGAKRFSQAMEMGVAVYHSLGRLLRERGLSTAVGDEGGFAPDLPGDEEALALLCQAIEAAGYRPGQDLSIALDAAASEWSQGDGYRLPKRGQPFTPGELAEYWCGLCGRWPIVSLEDPLGENDFAGFAALTARLGGRVQIVGDDLFVTNPARLRQGIEVGAANAVLVKPNQIGTLSETAETVSLARQNGYRAILSHRSGETEDTSIADLAVGLSAGQIKTGAPARSERVCKYNRLLAIEEELGRRATLGRLGR</sequence>
<evidence type="ECO:0000256" key="14">
    <source>
        <dbReference type="PIRSR" id="PIRSR001400-3"/>
    </source>
</evidence>
<dbReference type="PIRSF" id="PIRSF001400">
    <property type="entry name" value="Enolase"/>
    <property type="match status" value="1"/>
</dbReference>
<feature type="domain" description="Enolase C-terminal TIM barrel" evidence="15">
    <location>
        <begin position="145"/>
        <end position="428"/>
    </location>
</feature>
<evidence type="ECO:0000256" key="2">
    <source>
        <dbReference type="ARBA" id="ARBA00009604"/>
    </source>
</evidence>
<evidence type="ECO:0000256" key="4">
    <source>
        <dbReference type="ARBA" id="ARBA00017068"/>
    </source>
</evidence>
<feature type="binding site" evidence="13">
    <location>
        <begin position="370"/>
        <end position="373"/>
    </location>
    <ligand>
        <name>substrate</name>
    </ligand>
</feature>
<name>A0AAQ1MDF9_9FIRM</name>
<feature type="binding site" evidence="11">
    <location>
        <position position="372"/>
    </location>
    <ligand>
        <name>(2R)-2-phosphoglycerate</name>
        <dbReference type="ChEBI" id="CHEBI:58289"/>
    </ligand>
</feature>
<dbReference type="Gene3D" id="3.30.390.10">
    <property type="entry name" value="Enolase-like, N-terminal domain"/>
    <property type="match status" value="1"/>
</dbReference>
<reference evidence="18" key="2">
    <citation type="submission" date="2016-11" db="EMBL/GenBank/DDBJ databases">
        <authorList>
            <person name="Varghese N."/>
            <person name="Submissions S."/>
        </authorList>
    </citation>
    <scope>NUCLEOTIDE SEQUENCE</scope>
    <source>
        <strain evidence="18">DSM 4029</strain>
    </source>
</reference>
<reference evidence="17 20" key="3">
    <citation type="journal article" date="2019" name="Nat. Med.">
        <title>A library of human gut bacterial isolates paired with longitudinal multiomics data enables mechanistic microbiome research.</title>
        <authorList>
            <person name="Poyet M."/>
            <person name="Groussin M."/>
            <person name="Gibbons S.M."/>
            <person name="Avila-Pacheco J."/>
            <person name="Jiang X."/>
            <person name="Kearney S.M."/>
            <person name="Perrotta A.R."/>
            <person name="Berdy B."/>
            <person name="Zhao S."/>
            <person name="Lieberman T.D."/>
            <person name="Swanson P.K."/>
            <person name="Smith M."/>
            <person name="Roesemann S."/>
            <person name="Alexander J.E."/>
            <person name="Rich S.A."/>
            <person name="Livny J."/>
            <person name="Vlamakis H."/>
            <person name="Clish C."/>
            <person name="Bullock K."/>
            <person name="Deik A."/>
            <person name="Scott J."/>
            <person name="Pierce K.A."/>
            <person name="Xavier R.J."/>
            <person name="Alm E.J."/>
        </authorList>
    </citation>
    <scope>NUCLEOTIDE SEQUENCE [LARGE SCALE GENOMIC DNA]</scope>
    <source>
        <strain evidence="17 20">BIOML-A2</strain>
    </source>
</reference>
<keyword evidence="9 11" id="KW-0456">Lyase</keyword>
<feature type="binding site" evidence="11 14">
    <location>
        <position position="318"/>
    </location>
    <ligand>
        <name>Mg(2+)</name>
        <dbReference type="ChEBI" id="CHEBI:18420"/>
    </ligand>
</feature>
<dbReference type="SFLD" id="SFLDG00178">
    <property type="entry name" value="enolase"/>
    <property type="match status" value="1"/>
</dbReference>
<evidence type="ECO:0000313" key="18">
    <source>
        <dbReference type="EMBL" id="SHG09052.1"/>
    </source>
</evidence>
<proteinExistence type="inferred from homology"/>
<comment type="caution">
    <text evidence="18">The sequence shown here is derived from an EMBL/GenBank/DDBJ whole genome shotgun (WGS) entry which is preliminary data.</text>
</comment>
<dbReference type="PANTHER" id="PTHR11902:SF1">
    <property type="entry name" value="ENOLASE"/>
    <property type="match status" value="1"/>
</dbReference>
<dbReference type="SFLD" id="SFLDS00001">
    <property type="entry name" value="Enolase"/>
    <property type="match status" value="1"/>
</dbReference>
<gene>
    <name evidence="11" type="primary">eno</name>
    <name evidence="17" type="ORF">GT747_03715</name>
    <name evidence="18" type="ORF">SAMN05444424_1430</name>
</gene>
<feature type="binding site" evidence="11">
    <location>
        <position position="169"/>
    </location>
    <ligand>
        <name>(2R)-2-phosphoglycerate</name>
        <dbReference type="ChEBI" id="CHEBI:58289"/>
    </ligand>
</feature>
<protein>
    <recommendedName>
        <fullName evidence="4 11">Enolase</fullName>
        <ecNumber evidence="3 11">4.2.1.11</ecNumber>
    </recommendedName>
    <alternativeName>
        <fullName evidence="11">2-phospho-D-glycerate hydro-lyase</fullName>
    </alternativeName>
    <alternativeName>
        <fullName evidence="11">2-phosphoglycerate dehydratase</fullName>
    </alternativeName>
</protein>
<evidence type="ECO:0000256" key="11">
    <source>
        <dbReference type="HAMAP-Rule" id="MF_00318"/>
    </source>
</evidence>
<dbReference type="PROSITE" id="PS00164">
    <property type="entry name" value="ENOLASE"/>
    <property type="match status" value="1"/>
</dbReference>
<dbReference type="PRINTS" id="PR00148">
    <property type="entry name" value="ENOLASE"/>
</dbReference>
<feature type="binding site" evidence="11 14">
    <location>
        <position position="248"/>
    </location>
    <ligand>
        <name>Mg(2+)</name>
        <dbReference type="ChEBI" id="CHEBI:18420"/>
    </ligand>
</feature>
<evidence type="ECO:0000256" key="9">
    <source>
        <dbReference type="ARBA" id="ARBA00023239"/>
    </source>
</evidence>
<feature type="binding site" evidence="11 14">
    <location>
        <position position="291"/>
    </location>
    <ligand>
        <name>Mg(2+)</name>
        <dbReference type="ChEBI" id="CHEBI:18420"/>
    </ligand>
</feature>
<accession>A0AAQ1MDF9</accession>
<comment type="catalytic activity">
    <reaction evidence="10">
        <text>(2R)-2-phosphoglycerate = phosphoenolpyruvate + H2O</text>
        <dbReference type="Rhea" id="RHEA:10164"/>
        <dbReference type="ChEBI" id="CHEBI:15377"/>
        <dbReference type="ChEBI" id="CHEBI:58289"/>
        <dbReference type="ChEBI" id="CHEBI:58702"/>
        <dbReference type="EC" id="4.2.1.11"/>
    </reaction>
    <physiologicalReaction direction="left-to-right" evidence="10">
        <dbReference type="Rhea" id="RHEA:10165"/>
    </physiologicalReaction>
</comment>
<dbReference type="EMBL" id="WWVX01000002">
    <property type="protein sequence ID" value="MZL68882.1"/>
    <property type="molecule type" value="Genomic_DNA"/>
</dbReference>
<dbReference type="SUPFAM" id="SSF51604">
    <property type="entry name" value="Enolase C-terminal domain-like"/>
    <property type="match status" value="1"/>
</dbReference>
<feature type="active site" description="Proton donor" evidence="11 12">
    <location>
        <position position="211"/>
    </location>
</feature>
<dbReference type="InterPro" id="IPR029017">
    <property type="entry name" value="Enolase-like_N"/>
</dbReference>
<comment type="pathway">
    <text evidence="1 11">Carbohydrate degradation; glycolysis; pyruvate from D-glyceraldehyde 3-phosphate: step 4/5.</text>
</comment>
<feature type="binding site" evidence="11">
    <location>
        <position position="373"/>
    </location>
    <ligand>
        <name>(2R)-2-phosphoglycerate</name>
        <dbReference type="ChEBI" id="CHEBI:58289"/>
    </ligand>
</feature>
<dbReference type="EMBL" id="FQVY01000002">
    <property type="protein sequence ID" value="SHG09052.1"/>
    <property type="molecule type" value="Genomic_DNA"/>
</dbReference>
<feature type="binding site" evidence="13">
    <location>
        <position position="291"/>
    </location>
    <ligand>
        <name>substrate</name>
    </ligand>
</feature>
<dbReference type="GO" id="GO:0005576">
    <property type="term" value="C:extracellular region"/>
    <property type="evidence" value="ECO:0007669"/>
    <property type="project" value="UniProtKB-SubCell"/>
</dbReference>
<evidence type="ECO:0000313" key="17">
    <source>
        <dbReference type="EMBL" id="MZL68882.1"/>
    </source>
</evidence>
<comment type="cofactor">
    <cofactor evidence="11">
        <name>Mg(2+)</name>
        <dbReference type="ChEBI" id="CHEBI:18420"/>
    </cofactor>
    <text evidence="11">Binds a second Mg(2+) ion via substrate during catalysis.</text>
</comment>
<comment type="cofactor">
    <cofactor evidence="14">
        <name>Mg(2+)</name>
        <dbReference type="ChEBI" id="CHEBI:18420"/>
    </cofactor>
    <text evidence="14">Mg(2+) is required for catalysis and for stabilizing the dimer.</text>
</comment>
<dbReference type="InterPro" id="IPR000941">
    <property type="entry name" value="Enolase"/>
</dbReference>
<dbReference type="InterPro" id="IPR020811">
    <property type="entry name" value="Enolase_N"/>
</dbReference>
<evidence type="ECO:0000259" key="16">
    <source>
        <dbReference type="SMART" id="SM01193"/>
    </source>
</evidence>
<dbReference type="Proteomes" id="UP000184089">
    <property type="component" value="Unassembled WGS sequence"/>
</dbReference>
<organism evidence="18 19">
    <name type="scientific">Bittarella massiliensis</name>
    <name type="common">ex Durand et al. 2017</name>
    <dbReference type="NCBI Taxonomy" id="1720313"/>
    <lineage>
        <taxon>Bacteria</taxon>
        <taxon>Bacillati</taxon>
        <taxon>Bacillota</taxon>
        <taxon>Clostridia</taxon>
        <taxon>Eubacteriales</taxon>
        <taxon>Oscillospiraceae</taxon>
        <taxon>Bittarella (ex Durand et al. 2017)</taxon>
    </lineage>
</organism>
<feature type="binding site" evidence="13">
    <location>
        <position position="161"/>
    </location>
    <ligand>
        <name>substrate</name>
    </ligand>
</feature>
<dbReference type="SFLD" id="SFLDF00002">
    <property type="entry name" value="enolase"/>
    <property type="match status" value="1"/>
</dbReference>
<dbReference type="HAMAP" id="MF_00318">
    <property type="entry name" value="Enolase"/>
    <property type="match status" value="1"/>
</dbReference>
<feature type="active site" description="Proton acceptor" evidence="11 12">
    <location>
        <position position="343"/>
    </location>
</feature>
<dbReference type="Pfam" id="PF03952">
    <property type="entry name" value="Enolase_N"/>
    <property type="match status" value="1"/>
</dbReference>
<feature type="binding site" evidence="13">
    <location>
        <position position="170"/>
    </location>
    <ligand>
        <name>substrate</name>
    </ligand>
</feature>
<dbReference type="GO" id="GO:0006096">
    <property type="term" value="P:glycolytic process"/>
    <property type="evidence" value="ECO:0007669"/>
    <property type="project" value="UniProtKB-UniRule"/>
</dbReference>
<dbReference type="Proteomes" id="UP000474718">
    <property type="component" value="Unassembled WGS sequence"/>
</dbReference>
<dbReference type="SMART" id="SM01193">
    <property type="entry name" value="Enolase_N"/>
    <property type="match status" value="1"/>
</dbReference>
<dbReference type="InterPro" id="IPR020809">
    <property type="entry name" value="Enolase_CS"/>
</dbReference>
<dbReference type="SUPFAM" id="SSF54826">
    <property type="entry name" value="Enolase N-terminal domain-like"/>
    <property type="match status" value="1"/>
</dbReference>
<reference evidence="19" key="1">
    <citation type="submission" date="2016-11" db="EMBL/GenBank/DDBJ databases">
        <authorList>
            <person name="Jaros S."/>
            <person name="Januszkiewicz K."/>
            <person name="Wedrychowicz H."/>
        </authorList>
    </citation>
    <scope>NUCLEOTIDE SEQUENCE [LARGE SCALE GENOMIC DNA]</scope>
    <source>
        <strain evidence="19">DSM 4029</strain>
    </source>
</reference>
<dbReference type="GO" id="GO:0004634">
    <property type="term" value="F:phosphopyruvate hydratase activity"/>
    <property type="evidence" value="ECO:0007669"/>
    <property type="project" value="UniProtKB-UniRule"/>
</dbReference>
<dbReference type="InterPro" id="IPR036849">
    <property type="entry name" value="Enolase-like_C_sf"/>
</dbReference>
<keyword evidence="20" id="KW-1185">Reference proteome</keyword>
<dbReference type="GO" id="GO:0000287">
    <property type="term" value="F:magnesium ion binding"/>
    <property type="evidence" value="ECO:0007669"/>
    <property type="project" value="UniProtKB-UniRule"/>
</dbReference>
<dbReference type="GO" id="GO:0000015">
    <property type="term" value="C:phosphopyruvate hydratase complex"/>
    <property type="evidence" value="ECO:0007669"/>
    <property type="project" value="InterPro"/>
</dbReference>
<dbReference type="AlphaFoldDB" id="A0AAQ1MDF9"/>
<dbReference type="PANTHER" id="PTHR11902">
    <property type="entry name" value="ENOLASE"/>
    <property type="match status" value="1"/>
</dbReference>
<dbReference type="SMART" id="SM01192">
    <property type="entry name" value="Enolase_C"/>
    <property type="match status" value="1"/>
</dbReference>
<feature type="domain" description="Enolase N-terminal" evidence="16">
    <location>
        <begin position="11"/>
        <end position="140"/>
    </location>
</feature>
<dbReference type="Gene3D" id="3.20.20.120">
    <property type="entry name" value="Enolase-like C-terminal domain"/>
    <property type="match status" value="1"/>
</dbReference>
<evidence type="ECO:0000256" key="10">
    <source>
        <dbReference type="ARBA" id="ARBA00048951"/>
    </source>
</evidence>